<evidence type="ECO:0000313" key="9">
    <source>
        <dbReference type="EMBL" id="SPF42465.1"/>
    </source>
</evidence>
<dbReference type="GO" id="GO:0006465">
    <property type="term" value="P:signal peptide processing"/>
    <property type="evidence" value="ECO:0007669"/>
    <property type="project" value="InterPro"/>
</dbReference>
<evidence type="ECO:0000256" key="2">
    <source>
        <dbReference type="ARBA" id="ARBA00009370"/>
    </source>
</evidence>
<proteinExistence type="inferred from homology"/>
<dbReference type="AlphaFoldDB" id="A0A2U3KS22"/>
<comment type="subcellular location">
    <subcellularLocation>
        <location evidence="7">Membrane</location>
        <topology evidence="7">Single-pass type II membrane protein</topology>
    </subcellularLocation>
</comment>
<dbReference type="NCBIfam" id="TIGR02227">
    <property type="entry name" value="sigpep_I_bact"/>
    <property type="match status" value="1"/>
</dbReference>
<dbReference type="SUPFAM" id="SSF51306">
    <property type="entry name" value="LexA/Signal peptidase"/>
    <property type="match status" value="1"/>
</dbReference>
<gene>
    <name evidence="9" type="ORF">SBA1_460062</name>
</gene>
<keyword evidence="5 7" id="KW-0378">Hydrolase</keyword>
<accession>A0A2U3KS22</accession>
<evidence type="ECO:0000256" key="1">
    <source>
        <dbReference type="ARBA" id="ARBA00000677"/>
    </source>
</evidence>
<dbReference type="PRINTS" id="PR00727">
    <property type="entry name" value="LEADERPTASE"/>
</dbReference>
<name>A0A2U3KS22_9BACT</name>
<evidence type="ECO:0000256" key="6">
    <source>
        <dbReference type="PIRSR" id="PIRSR600223-1"/>
    </source>
</evidence>
<sequence>MRDLVISLAISAFIIIFIYQPVKVEGTSMMPSLDDQERIFVNKFVYRLEPIERGDIVVFRYPRDPSKSYIKRVVGTAGDRIRIDGGQVYVNDEALDEDYVPAAYADARSYPETVVPANCYFVLGDHRSMSNDSRDFGPVNQSFIYGKAVFGYWPMDKLGRVR</sequence>
<feature type="active site" evidence="6">
    <location>
        <position position="28"/>
    </location>
</feature>
<organism evidence="9 10">
    <name type="scientific">Candidatus Sulfotelmatobacter kueseliae</name>
    <dbReference type="NCBI Taxonomy" id="2042962"/>
    <lineage>
        <taxon>Bacteria</taxon>
        <taxon>Pseudomonadati</taxon>
        <taxon>Acidobacteriota</taxon>
        <taxon>Terriglobia</taxon>
        <taxon>Terriglobales</taxon>
        <taxon>Candidatus Korobacteraceae</taxon>
        <taxon>Candidatus Sulfotelmatobacter</taxon>
    </lineage>
</organism>
<dbReference type="PROSITE" id="PS00761">
    <property type="entry name" value="SPASE_I_3"/>
    <property type="match status" value="1"/>
</dbReference>
<dbReference type="EC" id="3.4.21.89" evidence="3 7"/>
<dbReference type="EMBL" id="OMOD01000140">
    <property type="protein sequence ID" value="SPF42465.1"/>
    <property type="molecule type" value="Genomic_DNA"/>
</dbReference>
<evidence type="ECO:0000256" key="4">
    <source>
        <dbReference type="ARBA" id="ARBA00019232"/>
    </source>
</evidence>
<reference evidence="10" key="1">
    <citation type="submission" date="2018-02" db="EMBL/GenBank/DDBJ databases">
        <authorList>
            <person name="Hausmann B."/>
        </authorList>
    </citation>
    <scope>NUCLEOTIDE SEQUENCE [LARGE SCALE GENOMIC DNA]</scope>
    <source>
        <strain evidence="10">Peat soil MAG SbA1</strain>
    </source>
</reference>
<comment type="similarity">
    <text evidence="2 7">Belongs to the peptidase S26 family.</text>
</comment>
<dbReference type="Gene3D" id="2.10.109.10">
    <property type="entry name" value="Umud Fragment, subunit A"/>
    <property type="match status" value="1"/>
</dbReference>
<keyword evidence="7" id="KW-0645">Protease</keyword>
<evidence type="ECO:0000256" key="5">
    <source>
        <dbReference type="ARBA" id="ARBA00022801"/>
    </source>
</evidence>
<dbReference type="InterPro" id="IPR000223">
    <property type="entry name" value="Pept_S26A_signal_pept_1"/>
</dbReference>
<dbReference type="Proteomes" id="UP000238701">
    <property type="component" value="Unassembled WGS sequence"/>
</dbReference>
<dbReference type="GO" id="GO:0016020">
    <property type="term" value="C:membrane"/>
    <property type="evidence" value="ECO:0007669"/>
    <property type="project" value="UniProtKB-SubCell"/>
</dbReference>
<dbReference type="CDD" id="cd06530">
    <property type="entry name" value="S26_SPase_I"/>
    <property type="match status" value="1"/>
</dbReference>
<dbReference type="PANTHER" id="PTHR43390">
    <property type="entry name" value="SIGNAL PEPTIDASE I"/>
    <property type="match status" value="1"/>
</dbReference>
<dbReference type="GO" id="GO:0004252">
    <property type="term" value="F:serine-type endopeptidase activity"/>
    <property type="evidence" value="ECO:0007669"/>
    <property type="project" value="InterPro"/>
</dbReference>
<evidence type="ECO:0000256" key="3">
    <source>
        <dbReference type="ARBA" id="ARBA00013208"/>
    </source>
</evidence>
<dbReference type="GO" id="GO:0009003">
    <property type="term" value="F:signal peptidase activity"/>
    <property type="evidence" value="ECO:0007669"/>
    <property type="project" value="UniProtKB-EC"/>
</dbReference>
<comment type="catalytic activity">
    <reaction evidence="1 7">
        <text>Cleavage of hydrophobic, N-terminal signal or leader sequences from secreted and periplasmic proteins.</text>
        <dbReference type="EC" id="3.4.21.89"/>
    </reaction>
</comment>
<dbReference type="InterPro" id="IPR019533">
    <property type="entry name" value="Peptidase_S26"/>
</dbReference>
<dbReference type="PANTHER" id="PTHR43390:SF1">
    <property type="entry name" value="CHLOROPLAST PROCESSING PEPTIDASE"/>
    <property type="match status" value="1"/>
</dbReference>
<evidence type="ECO:0000259" key="8">
    <source>
        <dbReference type="Pfam" id="PF10502"/>
    </source>
</evidence>
<dbReference type="Pfam" id="PF10502">
    <property type="entry name" value="Peptidase_S26"/>
    <property type="match status" value="1"/>
</dbReference>
<dbReference type="InterPro" id="IPR036286">
    <property type="entry name" value="LexA/Signal_pep-like_sf"/>
</dbReference>
<feature type="domain" description="Peptidase S26" evidence="8">
    <location>
        <begin position="4"/>
        <end position="153"/>
    </location>
</feature>
<feature type="active site" evidence="6">
    <location>
        <position position="71"/>
    </location>
</feature>
<evidence type="ECO:0000313" key="10">
    <source>
        <dbReference type="Proteomes" id="UP000238701"/>
    </source>
</evidence>
<dbReference type="InterPro" id="IPR019758">
    <property type="entry name" value="Pept_S26A_signal_pept_1_CS"/>
</dbReference>
<protein>
    <recommendedName>
        <fullName evidence="4 7">Signal peptidase I</fullName>
        <ecNumber evidence="3 7">3.4.21.89</ecNumber>
    </recommendedName>
</protein>
<evidence type="ECO:0000256" key="7">
    <source>
        <dbReference type="RuleBase" id="RU362042"/>
    </source>
</evidence>